<reference evidence="4" key="1">
    <citation type="submission" date="2021-01" db="EMBL/GenBank/DDBJ databases">
        <authorList>
            <person name="Corre E."/>
            <person name="Pelletier E."/>
            <person name="Niang G."/>
            <person name="Scheremetjew M."/>
            <person name="Finn R."/>
            <person name="Kale V."/>
            <person name="Holt S."/>
            <person name="Cochrane G."/>
            <person name="Meng A."/>
            <person name="Brown T."/>
            <person name="Cohen L."/>
        </authorList>
    </citation>
    <scope>NUCLEOTIDE SEQUENCE</scope>
    <source>
        <strain evidence="4">CCMP1594</strain>
    </source>
</reference>
<protein>
    <recommendedName>
        <fullName evidence="3">Trichome birefringence-like C-terminal domain-containing protein</fullName>
    </recommendedName>
</protein>
<keyword evidence="2" id="KW-1133">Transmembrane helix</keyword>
<accession>A0A7S4G882</accession>
<proteinExistence type="inferred from homology"/>
<comment type="similarity">
    <text evidence="1">Belongs to the PC-esterase family. TBL subfamily.</text>
</comment>
<keyword evidence="2" id="KW-0472">Membrane</keyword>
<dbReference type="GO" id="GO:0016413">
    <property type="term" value="F:O-acetyltransferase activity"/>
    <property type="evidence" value="ECO:0007669"/>
    <property type="project" value="InterPro"/>
</dbReference>
<keyword evidence="2" id="KW-0812">Transmembrane</keyword>
<organism evidence="4">
    <name type="scientific">Eutreptiella gymnastica</name>
    <dbReference type="NCBI Taxonomy" id="73025"/>
    <lineage>
        <taxon>Eukaryota</taxon>
        <taxon>Discoba</taxon>
        <taxon>Euglenozoa</taxon>
        <taxon>Euglenida</taxon>
        <taxon>Spirocuta</taxon>
        <taxon>Euglenophyceae</taxon>
        <taxon>Eutreptiales</taxon>
        <taxon>Eutreptiaceae</taxon>
        <taxon>Eutreptiella</taxon>
    </lineage>
</organism>
<dbReference type="InterPro" id="IPR029962">
    <property type="entry name" value="TBL"/>
</dbReference>
<dbReference type="EMBL" id="HBJA01114636">
    <property type="protein sequence ID" value="CAE0828200.1"/>
    <property type="molecule type" value="Transcribed_RNA"/>
</dbReference>
<dbReference type="PANTHER" id="PTHR32285:SF48">
    <property type="entry name" value="PROTEIN TRICHOME BIREFRINGENCE-LIKE 19"/>
    <property type="match status" value="1"/>
</dbReference>
<dbReference type="AlphaFoldDB" id="A0A7S4G882"/>
<evidence type="ECO:0000256" key="2">
    <source>
        <dbReference type="SAM" id="Phobius"/>
    </source>
</evidence>
<dbReference type="InterPro" id="IPR026057">
    <property type="entry name" value="TBL_C"/>
</dbReference>
<dbReference type="Pfam" id="PF13839">
    <property type="entry name" value="PC-Esterase"/>
    <property type="match status" value="1"/>
</dbReference>
<dbReference type="PANTHER" id="PTHR32285">
    <property type="entry name" value="PROTEIN TRICHOME BIREFRINGENCE-LIKE 9-RELATED"/>
    <property type="match status" value="1"/>
</dbReference>
<gene>
    <name evidence="4" type="ORF">EGYM00163_LOCUS39469</name>
</gene>
<evidence type="ECO:0000313" key="4">
    <source>
        <dbReference type="EMBL" id="CAE0828200.1"/>
    </source>
</evidence>
<evidence type="ECO:0000256" key="1">
    <source>
        <dbReference type="ARBA" id="ARBA00007727"/>
    </source>
</evidence>
<feature type="domain" description="Trichome birefringence-like C-terminal" evidence="3">
    <location>
        <begin position="109"/>
        <end position="165"/>
    </location>
</feature>
<evidence type="ECO:0000259" key="3">
    <source>
        <dbReference type="Pfam" id="PF13839"/>
    </source>
</evidence>
<feature type="transmembrane region" description="Helical" evidence="2">
    <location>
        <begin position="21"/>
        <end position="40"/>
    </location>
</feature>
<name>A0A7S4G882_9EUGL</name>
<sequence>MQKPHEHQKSHGWFHHTCDRYTCLIGTLTTAYIFAFLHYYNPFDEPRSLRLVPTQQAPVPDHLNYSQWIEDPELQHETCCHYFDALLCCTNEYNGTEPKALRFVGAAPFDAAQFFATLGGRHIAMIGDSIMRQTTSALVCALEKVKTPLTVGKPTSFKASKLYDFAATYEDGTKISRASMTRFDFKLLHSVMHDADILMLNIGAWYNPPQRQQYGRDMSALGDALRSFNRRPGKRGILVDTVPQHFPTQRGSGAFSDRIDGKRCVPVDPGDYSHTGADWHTQVVRRVSHENGLQVVEVLDIFVPRWDAHLESRPKTATSGSGNLDCTHYCHRDSVWEPLLSRIGASIRIADGG</sequence>